<dbReference type="Gene3D" id="3.30.370.10">
    <property type="entry name" value="Barstar-like"/>
    <property type="match status" value="1"/>
</dbReference>
<proteinExistence type="inferred from homology"/>
<name>A0A849VTZ4_9HYPH</name>
<dbReference type="RefSeq" id="WP_051615287.1">
    <property type="nucleotide sequence ID" value="NZ_JABUMX010000006.1"/>
</dbReference>
<comment type="similarity">
    <text evidence="1">Belongs to the barstar family.</text>
</comment>
<dbReference type="AlphaFoldDB" id="A0A849VTZ4"/>
<evidence type="ECO:0000259" key="2">
    <source>
        <dbReference type="Pfam" id="PF01337"/>
    </source>
</evidence>
<comment type="caution">
    <text evidence="3">The sequence shown here is derived from an EMBL/GenBank/DDBJ whole genome shotgun (WGS) entry which is preliminary data.</text>
</comment>
<keyword evidence="4" id="KW-1185">Reference proteome</keyword>
<sequence length="105" mass="11828">MNDYQRTALIDCTGIYTIEEFFQRYLDSTNPRFPANFGRNLDALWDAIEGGGPGCPVDFDHLHFINLQQFVDELGGPDSPWYQALRRVARDATEVKLTLSLGGTS</sequence>
<evidence type="ECO:0000313" key="3">
    <source>
        <dbReference type="EMBL" id="NTS33452.1"/>
    </source>
</evidence>
<reference evidence="3 4" key="1">
    <citation type="submission" date="2020-05" db="EMBL/GenBank/DDBJ databases">
        <authorList>
            <person name="Kim M.K."/>
        </authorList>
    </citation>
    <scope>NUCLEOTIDE SEQUENCE [LARGE SCALE GENOMIC DNA]</scope>
    <source>
        <strain evidence="3 4">BT25</strain>
    </source>
</reference>
<evidence type="ECO:0000256" key="1">
    <source>
        <dbReference type="ARBA" id="ARBA00006845"/>
    </source>
</evidence>
<dbReference type="InterPro" id="IPR035905">
    <property type="entry name" value="Barstar-like_sf"/>
</dbReference>
<accession>A0A849VTZ4</accession>
<evidence type="ECO:0000313" key="4">
    <source>
        <dbReference type="Proteomes" id="UP000550508"/>
    </source>
</evidence>
<dbReference type="EMBL" id="JABUMX010000006">
    <property type="protein sequence ID" value="NTS33452.1"/>
    <property type="molecule type" value="Genomic_DNA"/>
</dbReference>
<dbReference type="SUPFAM" id="SSF52038">
    <property type="entry name" value="Barstar-related"/>
    <property type="match status" value="1"/>
</dbReference>
<protein>
    <submittedName>
        <fullName evidence="3">Barstar family protein</fullName>
    </submittedName>
</protein>
<organism evidence="3 4">
    <name type="scientific">Phyllobacterium pellucidum</name>
    <dbReference type="NCBI Taxonomy" id="2740464"/>
    <lineage>
        <taxon>Bacteria</taxon>
        <taxon>Pseudomonadati</taxon>
        <taxon>Pseudomonadota</taxon>
        <taxon>Alphaproteobacteria</taxon>
        <taxon>Hyphomicrobiales</taxon>
        <taxon>Phyllobacteriaceae</taxon>
        <taxon>Phyllobacterium</taxon>
    </lineage>
</organism>
<gene>
    <name evidence="3" type="ORF">HQ945_19530</name>
</gene>
<feature type="domain" description="Barstar (barnase inhibitor)" evidence="2">
    <location>
        <begin position="6"/>
        <end position="61"/>
    </location>
</feature>
<dbReference type="InterPro" id="IPR000468">
    <property type="entry name" value="Barstar"/>
</dbReference>
<dbReference type="Proteomes" id="UP000550508">
    <property type="component" value="Unassembled WGS sequence"/>
</dbReference>
<dbReference type="Pfam" id="PF01337">
    <property type="entry name" value="Barstar"/>
    <property type="match status" value="1"/>
</dbReference>